<feature type="region of interest" description="Disordered" evidence="3">
    <location>
        <begin position="1"/>
        <end position="26"/>
    </location>
</feature>
<reference evidence="6" key="1">
    <citation type="submission" date="2016-10" db="EMBL/GenBank/DDBJ databases">
        <authorList>
            <person name="Varghese N."/>
            <person name="Submissions S."/>
        </authorList>
    </citation>
    <scope>NUCLEOTIDE SEQUENCE [LARGE SCALE GENOMIC DNA]</scope>
    <source>
        <strain evidence="6">CGMCC 1.10657</strain>
    </source>
</reference>
<dbReference type="SUPFAM" id="SSF46689">
    <property type="entry name" value="Homeodomain-like"/>
    <property type="match status" value="1"/>
</dbReference>
<dbReference type="GO" id="GO:0003677">
    <property type="term" value="F:DNA binding"/>
    <property type="evidence" value="ECO:0007669"/>
    <property type="project" value="UniProtKB-UniRule"/>
</dbReference>
<dbReference type="InterPro" id="IPR009057">
    <property type="entry name" value="Homeodomain-like_sf"/>
</dbReference>
<evidence type="ECO:0000313" key="6">
    <source>
        <dbReference type="Proteomes" id="UP000198658"/>
    </source>
</evidence>
<name>A0A1H4BA35_9GAMM</name>
<dbReference type="OrthoDB" id="325065at2"/>
<evidence type="ECO:0000256" key="3">
    <source>
        <dbReference type="SAM" id="MobiDB-lite"/>
    </source>
</evidence>
<dbReference type="InterPro" id="IPR001647">
    <property type="entry name" value="HTH_TetR"/>
</dbReference>
<proteinExistence type="predicted"/>
<organism evidence="5 6">
    <name type="scientific">Microbulbifer marinus</name>
    <dbReference type="NCBI Taxonomy" id="658218"/>
    <lineage>
        <taxon>Bacteria</taxon>
        <taxon>Pseudomonadati</taxon>
        <taxon>Pseudomonadota</taxon>
        <taxon>Gammaproteobacteria</taxon>
        <taxon>Cellvibrionales</taxon>
        <taxon>Microbulbiferaceae</taxon>
        <taxon>Microbulbifer</taxon>
    </lineage>
</organism>
<sequence length="231" mass="26436">MNQVDRRTVSPRDTASPRKPQRKNGREKYEKLLDALEVLITQQDSSDISLANLSQVAGVPAASVYHFFPSVDASLTALAERHYDCLSDAMLSHSSLSYLDSWQDLLFQVCDLVRSYYEQNIAALKVHFGPQSSWALRQLQMENNWRLADTLLNNLSREFELPPSQDWRERFMQAITINDSFWCQSYSRFGRITDEIAAEGKRAAAAYLKLYLGELLQRREARFASADAPAY</sequence>
<feature type="compositionally biased region" description="Basic and acidic residues" evidence="3">
    <location>
        <begin position="1"/>
        <end position="10"/>
    </location>
</feature>
<keyword evidence="1 2" id="KW-0238">DNA-binding</keyword>
<dbReference type="PROSITE" id="PS50977">
    <property type="entry name" value="HTH_TETR_2"/>
    <property type="match status" value="1"/>
</dbReference>
<dbReference type="EMBL" id="FNQO01000005">
    <property type="protein sequence ID" value="SEA45003.1"/>
    <property type="molecule type" value="Genomic_DNA"/>
</dbReference>
<gene>
    <name evidence="5" type="ORF">SAMN05216562_3151</name>
</gene>
<feature type="DNA-binding region" description="H-T-H motif" evidence="2">
    <location>
        <begin position="49"/>
        <end position="68"/>
    </location>
</feature>
<dbReference type="Gene3D" id="1.10.357.10">
    <property type="entry name" value="Tetracycline Repressor, domain 2"/>
    <property type="match status" value="1"/>
</dbReference>
<evidence type="ECO:0000256" key="1">
    <source>
        <dbReference type="ARBA" id="ARBA00023125"/>
    </source>
</evidence>
<keyword evidence="6" id="KW-1185">Reference proteome</keyword>
<evidence type="ECO:0000259" key="4">
    <source>
        <dbReference type="PROSITE" id="PS50977"/>
    </source>
</evidence>
<protein>
    <submittedName>
        <fullName evidence="5">Transcriptional regulator, TetR family</fullName>
    </submittedName>
</protein>
<dbReference type="Proteomes" id="UP000198658">
    <property type="component" value="Unassembled WGS sequence"/>
</dbReference>
<dbReference type="AlphaFoldDB" id="A0A1H4BA35"/>
<dbReference type="STRING" id="658218.SAMN05216562_3151"/>
<accession>A0A1H4BA35</accession>
<evidence type="ECO:0000256" key="2">
    <source>
        <dbReference type="PROSITE-ProRule" id="PRU00335"/>
    </source>
</evidence>
<dbReference type="RefSeq" id="WP_091390873.1">
    <property type="nucleotide sequence ID" value="NZ_FNQO01000005.1"/>
</dbReference>
<evidence type="ECO:0000313" key="5">
    <source>
        <dbReference type="EMBL" id="SEA45003.1"/>
    </source>
</evidence>
<feature type="domain" description="HTH tetR-type" evidence="4">
    <location>
        <begin position="26"/>
        <end position="86"/>
    </location>
</feature>